<protein>
    <recommendedName>
        <fullName evidence="1">RNase H type-1 domain-containing protein</fullName>
    </recommendedName>
</protein>
<dbReference type="InterPro" id="IPR044730">
    <property type="entry name" value="RNase_H-like_dom_plant"/>
</dbReference>
<sequence>MVESDSQTTVILLNNKTHVNHPLFSIIQACKALIEDEWSCHILQTFRESNRVANCLACLGHSLKLGITVFEDPPPQISCVLDDDIKGISFARLIPSS</sequence>
<dbReference type="GO" id="GO:0003676">
    <property type="term" value="F:nucleic acid binding"/>
    <property type="evidence" value="ECO:0007669"/>
    <property type="project" value="InterPro"/>
</dbReference>
<feature type="domain" description="RNase H type-1" evidence="1">
    <location>
        <begin position="2"/>
        <end position="57"/>
    </location>
</feature>
<comment type="caution">
    <text evidence="2">The sequence shown here is derived from an EMBL/GenBank/DDBJ whole genome shotgun (WGS) entry which is preliminary data.</text>
</comment>
<proteinExistence type="predicted"/>
<organism evidence="2 3">
    <name type="scientific">Dipteronia dyeriana</name>
    <dbReference type="NCBI Taxonomy" id="168575"/>
    <lineage>
        <taxon>Eukaryota</taxon>
        <taxon>Viridiplantae</taxon>
        <taxon>Streptophyta</taxon>
        <taxon>Embryophyta</taxon>
        <taxon>Tracheophyta</taxon>
        <taxon>Spermatophyta</taxon>
        <taxon>Magnoliopsida</taxon>
        <taxon>eudicotyledons</taxon>
        <taxon>Gunneridae</taxon>
        <taxon>Pentapetalae</taxon>
        <taxon>rosids</taxon>
        <taxon>malvids</taxon>
        <taxon>Sapindales</taxon>
        <taxon>Sapindaceae</taxon>
        <taxon>Hippocastanoideae</taxon>
        <taxon>Acereae</taxon>
        <taxon>Dipteronia</taxon>
    </lineage>
</organism>
<evidence type="ECO:0000259" key="1">
    <source>
        <dbReference type="Pfam" id="PF13456"/>
    </source>
</evidence>
<dbReference type="PANTHER" id="PTHR47723:SF19">
    <property type="entry name" value="POLYNUCLEOTIDYL TRANSFERASE, RIBONUCLEASE H-LIKE SUPERFAMILY PROTEIN"/>
    <property type="match status" value="1"/>
</dbReference>
<dbReference type="InterPro" id="IPR002156">
    <property type="entry name" value="RNaseH_domain"/>
</dbReference>
<dbReference type="CDD" id="cd06222">
    <property type="entry name" value="RNase_H_like"/>
    <property type="match status" value="1"/>
</dbReference>
<dbReference type="Proteomes" id="UP001280121">
    <property type="component" value="Unassembled WGS sequence"/>
</dbReference>
<dbReference type="AlphaFoldDB" id="A0AAD9UAC8"/>
<evidence type="ECO:0000313" key="3">
    <source>
        <dbReference type="Proteomes" id="UP001280121"/>
    </source>
</evidence>
<name>A0AAD9UAC8_9ROSI</name>
<gene>
    <name evidence="2" type="ORF">Ddye_018301</name>
</gene>
<dbReference type="EMBL" id="JANJYI010000005">
    <property type="protein sequence ID" value="KAK2650812.1"/>
    <property type="molecule type" value="Genomic_DNA"/>
</dbReference>
<keyword evidence="3" id="KW-1185">Reference proteome</keyword>
<accession>A0AAD9UAC8</accession>
<evidence type="ECO:0000313" key="2">
    <source>
        <dbReference type="EMBL" id="KAK2650812.1"/>
    </source>
</evidence>
<dbReference type="InterPro" id="IPR053151">
    <property type="entry name" value="RNase_H-like"/>
</dbReference>
<dbReference type="Pfam" id="PF13456">
    <property type="entry name" value="RVT_3"/>
    <property type="match status" value="1"/>
</dbReference>
<dbReference type="PANTHER" id="PTHR47723">
    <property type="entry name" value="OS05G0353850 PROTEIN"/>
    <property type="match status" value="1"/>
</dbReference>
<dbReference type="GO" id="GO:0004523">
    <property type="term" value="F:RNA-DNA hybrid ribonuclease activity"/>
    <property type="evidence" value="ECO:0007669"/>
    <property type="project" value="InterPro"/>
</dbReference>
<reference evidence="2" key="1">
    <citation type="journal article" date="2023" name="Plant J.">
        <title>Genome sequences and population genomics provide insights into the demographic history, inbreeding, and mutation load of two 'living fossil' tree species of Dipteronia.</title>
        <authorList>
            <person name="Feng Y."/>
            <person name="Comes H.P."/>
            <person name="Chen J."/>
            <person name="Zhu S."/>
            <person name="Lu R."/>
            <person name="Zhang X."/>
            <person name="Li P."/>
            <person name="Qiu J."/>
            <person name="Olsen K.M."/>
            <person name="Qiu Y."/>
        </authorList>
    </citation>
    <scope>NUCLEOTIDE SEQUENCE</scope>
    <source>
        <strain evidence="2">KIB01</strain>
    </source>
</reference>